<dbReference type="AlphaFoldDB" id="A0A1S8TVH8"/>
<evidence type="ECO:0000313" key="2">
    <source>
        <dbReference type="Proteomes" id="UP000190890"/>
    </source>
</evidence>
<keyword evidence="2" id="KW-1185">Reference proteome</keyword>
<sequence>MSLTNEELLEKVKLGLNADDSDDNDNNLLIKTIGVKQYMLNSGVSKEQIETDLGIVTLTIGVNDVWDLTQGELKFSALFNCMTTQLSIKSLITT</sequence>
<name>A0A1S8TVH8_9CLOT</name>
<dbReference type="Proteomes" id="UP000190890">
    <property type="component" value="Unassembled WGS sequence"/>
</dbReference>
<proteinExistence type="predicted"/>
<protein>
    <recommendedName>
        <fullName evidence="3">Phage gp6-like head-tail connector protein</fullName>
    </recommendedName>
</protein>
<comment type="caution">
    <text evidence="1">The sequence shown here is derived from an EMBL/GenBank/DDBJ whole genome shotgun (WGS) entry which is preliminary data.</text>
</comment>
<reference evidence="1 2" key="1">
    <citation type="submission" date="2016-05" db="EMBL/GenBank/DDBJ databases">
        <title>Microbial solvent formation.</title>
        <authorList>
            <person name="Poehlein A."/>
            <person name="Montoya Solano J.D."/>
            <person name="Flitsch S."/>
            <person name="Krabben P."/>
            <person name="Duerre P."/>
            <person name="Daniel R."/>
        </authorList>
    </citation>
    <scope>NUCLEOTIDE SEQUENCE [LARGE SCALE GENOMIC DNA]</scope>
    <source>
        <strain evidence="1 2">DSM 2619</strain>
    </source>
</reference>
<dbReference type="STRING" id="29367.CLPUN_09710"/>
<gene>
    <name evidence="1" type="ORF">CLPUN_09710</name>
</gene>
<organism evidence="1 2">
    <name type="scientific">Clostridium puniceum</name>
    <dbReference type="NCBI Taxonomy" id="29367"/>
    <lineage>
        <taxon>Bacteria</taxon>
        <taxon>Bacillati</taxon>
        <taxon>Bacillota</taxon>
        <taxon>Clostridia</taxon>
        <taxon>Eubacteriales</taxon>
        <taxon>Clostridiaceae</taxon>
        <taxon>Clostridium</taxon>
    </lineage>
</organism>
<dbReference type="RefSeq" id="WP_242954043.1">
    <property type="nucleotide sequence ID" value="NZ_LZZM01000053.1"/>
</dbReference>
<accession>A0A1S8TVH8</accession>
<evidence type="ECO:0008006" key="3">
    <source>
        <dbReference type="Google" id="ProtNLM"/>
    </source>
</evidence>
<evidence type="ECO:0000313" key="1">
    <source>
        <dbReference type="EMBL" id="OOM81787.1"/>
    </source>
</evidence>
<dbReference type="EMBL" id="LZZM01000053">
    <property type="protein sequence ID" value="OOM81787.1"/>
    <property type="molecule type" value="Genomic_DNA"/>
</dbReference>